<dbReference type="PROSITE" id="PS50240">
    <property type="entry name" value="TRYPSIN_DOM"/>
    <property type="match status" value="1"/>
</dbReference>
<keyword evidence="5" id="KW-0472">Membrane</keyword>
<dbReference type="Proteomes" id="UP000239899">
    <property type="component" value="Unassembled WGS sequence"/>
</dbReference>
<organism evidence="5 6">
    <name type="scientific">Chlorella sorokiniana</name>
    <name type="common">Freshwater green alga</name>
    <dbReference type="NCBI Taxonomy" id="3076"/>
    <lineage>
        <taxon>Eukaryota</taxon>
        <taxon>Viridiplantae</taxon>
        <taxon>Chlorophyta</taxon>
        <taxon>core chlorophytes</taxon>
        <taxon>Trebouxiophyceae</taxon>
        <taxon>Chlorellales</taxon>
        <taxon>Chlorellaceae</taxon>
        <taxon>Chlorella clade</taxon>
        <taxon>Chlorella</taxon>
    </lineage>
</organism>
<dbReference type="EMBL" id="LHPG02000002">
    <property type="protein sequence ID" value="PRW60387.1"/>
    <property type="molecule type" value="Genomic_DNA"/>
</dbReference>
<dbReference type="OrthoDB" id="508624at2759"/>
<comment type="caution">
    <text evidence="5">The sequence shown here is derived from an EMBL/GenBank/DDBJ whole genome shotgun (WGS) entry which is preliminary data.</text>
</comment>
<dbReference type="InterPro" id="IPR001254">
    <property type="entry name" value="Trypsin_dom"/>
</dbReference>
<keyword evidence="5" id="KW-0812">Transmembrane</keyword>
<dbReference type="GO" id="GO:0006508">
    <property type="term" value="P:proteolysis"/>
    <property type="evidence" value="ECO:0007669"/>
    <property type="project" value="UniProtKB-KW"/>
</dbReference>
<dbReference type="InterPro" id="IPR050430">
    <property type="entry name" value="Peptidase_S1"/>
</dbReference>
<sequence length="300" mass="31389">MSRSAGALLALLACLAGAAAAGTGRSPLGTALKARAASVTPIRLSSSNGPTAAVAYGTTVSSRSKHPYITIPWWVRSDGTWFKCGATLVSPRIVIIAAHCLDDDWGAPTYVTIGMLSWNDPAGSFQKIAVLNATKHASYNPNTLDFDIGVITLKYAANIVKNPPAVLPAASLSLESKKVTVAGYGTTESGSIARVLKEASLPYINKKTCQTNAKSTYYLNIPVTNRMMCAGDSGGPLIFQANSTAPKQLVGVVSWGISADCGQSPFGAYTDMRVLKQWVCCKAKSLLTTGACSDVKTTTC</sequence>
<dbReference type="CDD" id="cd00190">
    <property type="entry name" value="Tryp_SPc"/>
    <property type="match status" value="1"/>
</dbReference>
<feature type="signal peptide" evidence="3">
    <location>
        <begin position="1"/>
        <end position="20"/>
    </location>
</feature>
<dbReference type="PANTHER" id="PTHR24276:SF98">
    <property type="entry name" value="FI18310P1-RELATED"/>
    <property type="match status" value="1"/>
</dbReference>
<dbReference type="InterPro" id="IPR009003">
    <property type="entry name" value="Peptidase_S1_PA"/>
</dbReference>
<evidence type="ECO:0000256" key="2">
    <source>
        <dbReference type="ARBA" id="ARBA00023157"/>
    </source>
</evidence>
<dbReference type="Gene3D" id="2.40.10.10">
    <property type="entry name" value="Trypsin-like serine proteases"/>
    <property type="match status" value="1"/>
</dbReference>
<protein>
    <submittedName>
        <fullName evidence="5">Transmembrane protease serine</fullName>
    </submittedName>
</protein>
<proteinExistence type="inferred from homology"/>
<gene>
    <name evidence="5" type="ORF">C2E21_1005</name>
</gene>
<name>A0A2P6U247_CHLSO</name>
<comment type="similarity">
    <text evidence="1">Belongs to the peptidase S1 family.</text>
</comment>
<dbReference type="PRINTS" id="PR00722">
    <property type="entry name" value="CHYMOTRYPSIN"/>
</dbReference>
<dbReference type="AlphaFoldDB" id="A0A2P6U247"/>
<reference evidence="5 6" key="1">
    <citation type="journal article" date="2018" name="Plant J.">
        <title>Genome sequences of Chlorella sorokiniana UTEX 1602 and Micractinium conductrix SAG 241.80: implications to maltose excretion by a green alga.</title>
        <authorList>
            <person name="Arriola M.B."/>
            <person name="Velmurugan N."/>
            <person name="Zhang Y."/>
            <person name="Plunkett M.H."/>
            <person name="Hondzo H."/>
            <person name="Barney B.M."/>
        </authorList>
    </citation>
    <scope>NUCLEOTIDE SEQUENCE [LARGE SCALE GENOMIC DNA]</scope>
    <source>
        <strain evidence="6">UTEX 1602</strain>
    </source>
</reference>
<feature type="domain" description="Peptidase S1" evidence="4">
    <location>
        <begin position="54"/>
        <end position="284"/>
    </location>
</feature>
<dbReference type="PANTHER" id="PTHR24276">
    <property type="entry name" value="POLYSERASE-RELATED"/>
    <property type="match status" value="1"/>
</dbReference>
<accession>A0A2P6U247</accession>
<keyword evidence="5" id="KW-0645">Protease</keyword>
<keyword evidence="6" id="KW-1185">Reference proteome</keyword>
<evidence type="ECO:0000313" key="5">
    <source>
        <dbReference type="EMBL" id="PRW60387.1"/>
    </source>
</evidence>
<feature type="chain" id="PRO_5015203726" evidence="3">
    <location>
        <begin position="21"/>
        <end position="300"/>
    </location>
</feature>
<dbReference type="STRING" id="3076.A0A2P6U247"/>
<evidence type="ECO:0000256" key="1">
    <source>
        <dbReference type="ARBA" id="ARBA00007664"/>
    </source>
</evidence>
<evidence type="ECO:0000256" key="3">
    <source>
        <dbReference type="SAM" id="SignalP"/>
    </source>
</evidence>
<keyword evidence="3" id="KW-0732">Signal</keyword>
<dbReference type="SUPFAM" id="SSF50494">
    <property type="entry name" value="Trypsin-like serine proteases"/>
    <property type="match status" value="1"/>
</dbReference>
<evidence type="ECO:0000259" key="4">
    <source>
        <dbReference type="PROSITE" id="PS50240"/>
    </source>
</evidence>
<keyword evidence="5" id="KW-0378">Hydrolase</keyword>
<dbReference type="Pfam" id="PF00089">
    <property type="entry name" value="Trypsin"/>
    <property type="match status" value="1"/>
</dbReference>
<dbReference type="InterPro" id="IPR043504">
    <property type="entry name" value="Peptidase_S1_PA_chymotrypsin"/>
</dbReference>
<dbReference type="InterPro" id="IPR001314">
    <property type="entry name" value="Peptidase_S1A"/>
</dbReference>
<dbReference type="GO" id="GO:0004252">
    <property type="term" value="F:serine-type endopeptidase activity"/>
    <property type="evidence" value="ECO:0007669"/>
    <property type="project" value="InterPro"/>
</dbReference>
<dbReference type="SMART" id="SM00020">
    <property type="entry name" value="Tryp_SPc"/>
    <property type="match status" value="1"/>
</dbReference>
<evidence type="ECO:0000313" key="6">
    <source>
        <dbReference type="Proteomes" id="UP000239899"/>
    </source>
</evidence>
<keyword evidence="2" id="KW-1015">Disulfide bond</keyword>